<feature type="transmembrane region" description="Helical" evidence="4">
    <location>
        <begin position="240"/>
        <end position="257"/>
    </location>
</feature>
<feature type="transmembrane region" description="Helical" evidence="4">
    <location>
        <begin position="108"/>
        <end position="132"/>
    </location>
</feature>
<protein>
    <submittedName>
        <fullName evidence="7">Helix-turn-helix transcriptional regulator</fullName>
    </submittedName>
    <submittedName>
        <fullName evidence="6">LuxR C-terminal-related transcriptional regulator</fullName>
    </submittedName>
</protein>
<feature type="transmembrane region" description="Helical" evidence="4">
    <location>
        <begin position="82"/>
        <end position="102"/>
    </location>
</feature>
<reference evidence="6" key="2">
    <citation type="journal article" date="2021" name="PeerJ">
        <title>Extensive microbial diversity within the chicken gut microbiome revealed by metagenomics and culture.</title>
        <authorList>
            <person name="Gilroy R."/>
            <person name="Ravi A."/>
            <person name="Getino M."/>
            <person name="Pursley I."/>
            <person name="Horton D.L."/>
            <person name="Alikhan N.F."/>
            <person name="Baker D."/>
            <person name="Gharbi K."/>
            <person name="Hall N."/>
            <person name="Watson M."/>
            <person name="Adriaenssens E.M."/>
            <person name="Foster-Nyarko E."/>
            <person name="Jarju S."/>
            <person name="Secka A."/>
            <person name="Antonio M."/>
            <person name="Oren A."/>
            <person name="Chaudhuri R.R."/>
            <person name="La Ragione R."/>
            <person name="Hildebrand F."/>
            <person name="Pallen M.J."/>
        </authorList>
    </citation>
    <scope>NUCLEOTIDE SEQUENCE</scope>
    <source>
        <strain evidence="6">USAMLcec12-2067</strain>
    </source>
</reference>
<dbReference type="Proteomes" id="UP000236488">
    <property type="component" value="Unassembled WGS sequence"/>
</dbReference>
<dbReference type="PROSITE" id="PS50043">
    <property type="entry name" value="HTH_LUXR_2"/>
    <property type="match status" value="1"/>
</dbReference>
<accession>A0A2K2U8U8</accession>
<evidence type="ECO:0000313" key="6">
    <source>
        <dbReference type="EMBL" id="HJH43353.1"/>
    </source>
</evidence>
<feature type="transmembrane region" description="Helical" evidence="4">
    <location>
        <begin position="164"/>
        <end position="180"/>
    </location>
</feature>
<dbReference type="SUPFAM" id="SSF46894">
    <property type="entry name" value="C-terminal effector domain of the bipartite response regulators"/>
    <property type="match status" value="1"/>
</dbReference>
<evidence type="ECO:0000256" key="4">
    <source>
        <dbReference type="SAM" id="Phobius"/>
    </source>
</evidence>
<dbReference type="CDD" id="cd06170">
    <property type="entry name" value="LuxR_C_like"/>
    <property type="match status" value="1"/>
</dbReference>
<evidence type="ECO:0000313" key="8">
    <source>
        <dbReference type="Proteomes" id="UP000236488"/>
    </source>
</evidence>
<keyword evidence="4" id="KW-1133">Transmembrane helix</keyword>
<feature type="transmembrane region" description="Helical" evidence="4">
    <location>
        <begin position="139"/>
        <end position="158"/>
    </location>
</feature>
<keyword evidence="4" id="KW-0812">Transmembrane</keyword>
<evidence type="ECO:0000313" key="7">
    <source>
        <dbReference type="EMBL" id="PNV66590.1"/>
    </source>
</evidence>
<feature type="transmembrane region" description="Helical" evidence="4">
    <location>
        <begin position="269"/>
        <end position="289"/>
    </location>
</feature>
<keyword evidence="4" id="KW-0472">Membrane</keyword>
<dbReference type="PRINTS" id="PR00038">
    <property type="entry name" value="HTHLUXR"/>
</dbReference>
<dbReference type="EMBL" id="DYZL01000125">
    <property type="protein sequence ID" value="HJH43353.1"/>
    <property type="molecule type" value="Genomic_DNA"/>
</dbReference>
<evidence type="ECO:0000256" key="2">
    <source>
        <dbReference type="ARBA" id="ARBA00023125"/>
    </source>
</evidence>
<dbReference type="EMBL" id="PPEL01000001">
    <property type="protein sequence ID" value="PNV66590.1"/>
    <property type="molecule type" value="Genomic_DNA"/>
</dbReference>
<feature type="domain" description="HTH luxR-type" evidence="5">
    <location>
        <begin position="426"/>
        <end position="491"/>
    </location>
</feature>
<evidence type="ECO:0000259" key="5">
    <source>
        <dbReference type="PROSITE" id="PS50043"/>
    </source>
</evidence>
<feature type="transmembrane region" description="Helical" evidence="4">
    <location>
        <begin position="295"/>
        <end position="316"/>
    </location>
</feature>
<keyword evidence="1" id="KW-0805">Transcription regulation</keyword>
<dbReference type="AlphaFoldDB" id="A0A2K2U8U8"/>
<dbReference type="GO" id="GO:0003677">
    <property type="term" value="F:DNA binding"/>
    <property type="evidence" value="ECO:0007669"/>
    <property type="project" value="UniProtKB-KW"/>
</dbReference>
<feature type="transmembrane region" description="Helical" evidence="4">
    <location>
        <begin position="323"/>
        <end position="340"/>
    </location>
</feature>
<evidence type="ECO:0000256" key="1">
    <source>
        <dbReference type="ARBA" id="ARBA00023015"/>
    </source>
</evidence>
<dbReference type="PANTHER" id="PTHR44688:SF16">
    <property type="entry name" value="DNA-BINDING TRANSCRIPTIONAL ACTIVATOR DEVR_DOSR"/>
    <property type="match status" value="1"/>
</dbReference>
<evidence type="ECO:0000256" key="3">
    <source>
        <dbReference type="ARBA" id="ARBA00023163"/>
    </source>
</evidence>
<dbReference type="PANTHER" id="PTHR44688">
    <property type="entry name" value="DNA-BINDING TRANSCRIPTIONAL ACTIVATOR DEVR_DOSR"/>
    <property type="match status" value="1"/>
</dbReference>
<gene>
    <name evidence="7" type="ORF">C2L80_00240</name>
    <name evidence="6" type="ORF">K8V16_06105</name>
</gene>
<keyword evidence="2" id="KW-0238">DNA-binding</keyword>
<name>A0A2K2U8U8_9ACTN</name>
<dbReference type="Gene3D" id="1.10.10.10">
    <property type="entry name" value="Winged helix-like DNA-binding domain superfamily/Winged helix DNA-binding domain"/>
    <property type="match status" value="1"/>
</dbReference>
<reference evidence="6" key="3">
    <citation type="submission" date="2021-09" db="EMBL/GenBank/DDBJ databases">
        <authorList>
            <person name="Gilroy R."/>
        </authorList>
    </citation>
    <scope>NUCLEOTIDE SEQUENCE</scope>
    <source>
        <strain evidence="6">USAMLcec12-2067</strain>
    </source>
</reference>
<organism evidence="7 8">
    <name type="scientific">Rubneribacter badeniensis</name>
    <dbReference type="NCBI Taxonomy" id="2070688"/>
    <lineage>
        <taxon>Bacteria</taxon>
        <taxon>Bacillati</taxon>
        <taxon>Actinomycetota</taxon>
        <taxon>Coriobacteriia</taxon>
        <taxon>Eggerthellales</taxon>
        <taxon>Eggerthellaceae</taxon>
        <taxon>Rubneribacter</taxon>
    </lineage>
</organism>
<keyword evidence="8" id="KW-1185">Reference proteome</keyword>
<comment type="caution">
    <text evidence="7">The sequence shown here is derived from an EMBL/GenBank/DDBJ whole genome shotgun (WGS) entry which is preliminary data.</text>
</comment>
<dbReference type="SMART" id="SM00421">
    <property type="entry name" value="HTH_LUXR"/>
    <property type="match status" value="1"/>
</dbReference>
<keyword evidence="3" id="KW-0804">Transcription</keyword>
<dbReference type="Pfam" id="PF00196">
    <property type="entry name" value="GerE"/>
    <property type="match status" value="1"/>
</dbReference>
<feature type="transmembrane region" description="Helical" evidence="4">
    <location>
        <begin position="208"/>
        <end position="228"/>
    </location>
</feature>
<feature type="transmembrane region" description="Helical" evidence="4">
    <location>
        <begin position="12"/>
        <end position="34"/>
    </location>
</feature>
<proteinExistence type="predicted"/>
<dbReference type="Proteomes" id="UP000789325">
    <property type="component" value="Unassembled WGS sequence"/>
</dbReference>
<dbReference type="GO" id="GO:0006355">
    <property type="term" value="P:regulation of DNA-templated transcription"/>
    <property type="evidence" value="ECO:0007669"/>
    <property type="project" value="InterPro"/>
</dbReference>
<feature type="transmembrane region" description="Helical" evidence="4">
    <location>
        <begin position="49"/>
        <end position="70"/>
    </location>
</feature>
<reference evidence="7 8" key="1">
    <citation type="journal article" date="2018" name="Int. J. Syst. Evol. Microbiol.">
        <title>Rubneribacter badeniensis gen. nov., sp. nov. and Enteroscipio rubneri gen. nov., sp. nov., new members of the Eggerthellaceae isolated from human faeces.</title>
        <authorList>
            <person name="Danylec N."/>
            <person name="Gobl A."/>
            <person name="Stoll D.A."/>
            <person name="Hetzer B."/>
            <person name="Kulling S.E."/>
            <person name="Huch M."/>
        </authorList>
    </citation>
    <scope>NUCLEOTIDE SEQUENCE [LARGE SCALE GENOMIC DNA]</scope>
    <source>
        <strain evidence="7 8">ResAG-85</strain>
    </source>
</reference>
<sequence>MDAQRKESALGRIIACAPALSLSLFGLVAVRIWIQCNLYDRYLSTDSGIVTIASNLFRVMVILALISLVMKREFTERARSRLFAASIAAMTLASALFLANTAAPSPSLLWTACLLAGFGIAWGGGRWICLYVRLSTDEALLYAFASLGASALVGFLLGLMPENVTYLLAMLMPPLSYLAYERAERFLDERNLDAPRDTVYDEEPRSTFVRLIFGIVLFNLALGMARGFPHGSSIDLPTPFQAIHQASVAILCAYVIWRALVAKRRLGFSALWNVSMTFIVLGALTLAAAQPNVEPWGAAAVAVANTFAVGLLWFSCYDLARHTSLPAPIVLGLAWVAHIAPRETGRALIWAAEPRTEAAMAVAAVIVLLLAASMAFLLSDKTPVARPLFAELLHPSDQVRTAQAAFGSSKKEPPALTDPLDAKLALLRERRFLTERECEVVRHLAQGRSKTAIGEKLFISENTVRTYVKNIYGKLDIHSKQQLLDLLDTMDQH</sequence>
<dbReference type="InterPro" id="IPR000792">
    <property type="entry name" value="Tscrpt_reg_LuxR_C"/>
</dbReference>
<dbReference type="InterPro" id="IPR036388">
    <property type="entry name" value="WH-like_DNA-bd_sf"/>
</dbReference>
<feature type="transmembrane region" description="Helical" evidence="4">
    <location>
        <begin position="360"/>
        <end position="378"/>
    </location>
</feature>
<dbReference type="InterPro" id="IPR016032">
    <property type="entry name" value="Sig_transdc_resp-reg_C-effctor"/>
</dbReference>
<dbReference type="RefSeq" id="WP_087194645.1">
    <property type="nucleotide sequence ID" value="NZ_PPEL01000001.1"/>
</dbReference>